<proteinExistence type="predicted"/>
<gene>
    <name evidence="3" type="ORF">APZ00_16395</name>
</gene>
<keyword evidence="4" id="KW-1185">Reference proteome</keyword>
<feature type="region of interest" description="Disordered" evidence="1">
    <location>
        <begin position="45"/>
        <end position="75"/>
    </location>
</feature>
<feature type="transmembrane region" description="Helical" evidence="2">
    <location>
        <begin position="14"/>
        <end position="36"/>
    </location>
</feature>
<organism evidence="3 4">
    <name type="scientific">Pannonibacter phragmitetus</name>
    <dbReference type="NCBI Taxonomy" id="121719"/>
    <lineage>
        <taxon>Bacteria</taxon>
        <taxon>Pseudomonadati</taxon>
        <taxon>Pseudomonadota</taxon>
        <taxon>Alphaproteobacteria</taxon>
        <taxon>Hyphomicrobiales</taxon>
        <taxon>Stappiaceae</taxon>
        <taxon>Pannonibacter</taxon>
    </lineage>
</organism>
<evidence type="ECO:0000256" key="1">
    <source>
        <dbReference type="SAM" id="MobiDB-lite"/>
    </source>
</evidence>
<evidence type="ECO:0000256" key="2">
    <source>
        <dbReference type="SAM" id="Phobius"/>
    </source>
</evidence>
<feature type="compositionally biased region" description="Basic and acidic residues" evidence="1">
    <location>
        <begin position="66"/>
        <end position="75"/>
    </location>
</feature>
<evidence type="ECO:0000313" key="3">
    <source>
        <dbReference type="EMBL" id="ALV28450.1"/>
    </source>
</evidence>
<sequence>MVGVKYSKGILSTILAFALVFLKKAGFILLLPLVMIKKIFQRKKTQTPTPIAHQPSQTDTTSPELDTEKQIENSK</sequence>
<evidence type="ECO:0000313" key="4">
    <source>
        <dbReference type="Proteomes" id="UP000064921"/>
    </source>
</evidence>
<keyword evidence="2" id="KW-0472">Membrane</keyword>
<protein>
    <submittedName>
        <fullName evidence="3">Uncharacterized protein</fullName>
    </submittedName>
</protein>
<reference evidence="3 4" key="1">
    <citation type="submission" date="2015-10" db="EMBL/GenBank/DDBJ databases">
        <title>The world's first case of liver abscess caused by Pannonibacter phragmitetus.</title>
        <authorList>
            <person name="Ming D."/>
            <person name="Wang M."/>
            <person name="Zhou Y."/>
            <person name="Jiang T."/>
            <person name="Hu S."/>
        </authorList>
    </citation>
    <scope>NUCLEOTIDE SEQUENCE [LARGE SCALE GENOMIC DNA]</scope>
    <source>
        <strain evidence="3 4">31801</strain>
    </source>
</reference>
<feature type="compositionally biased region" description="Polar residues" evidence="1">
    <location>
        <begin position="46"/>
        <end position="64"/>
    </location>
</feature>
<dbReference type="KEGG" id="pphr:APZ00_16395"/>
<dbReference type="Proteomes" id="UP000064921">
    <property type="component" value="Chromosome"/>
</dbReference>
<dbReference type="EMBL" id="CP013068">
    <property type="protein sequence ID" value="ALV28450.1"/>
    <property type="molecule type" value="Genomic_DNA"/>
</dbReference>
<dbReference type="AlphaFoldDB" id="A0A0U3P6M3"/>
<accession>A0A0U3P6M3</accession>
<keyword evidence="2" id="KW-1133">Transmembrane helix</keyword>
<name>A0A0U3P6M3_9HYPH</name>
<keyword evidence="2" id="KW-0812">Transmembrane</keyword>